<dbReference type="PROSITE" id="PS50893">
    <property type="entry name" value="ABC_TRANSPORTER_2"/>
    <property type="match status" value="1"/>
</dbReference>
<name>A0ABU8WN68_9BURK</name>
<dbReference type="InterPro" id="IPR027417">
    <property type="entry name" value="P-loop_NTPase"/>
</dbReference>
<keyword evidence="4 6" id="KW-0067">ATP-binding</keyword>
<sequence length="239" mass="25466">MLEIQQLGMSFGGVHALSGVSLAVEPGRIYGLIGPNGAGKSTAINAITGTIVPSAGRILWHGRDVSRWPQHRRARSGLARTFQNLALFHKLSVRENVTCGAIHAHDDAGLRAAVDAALDDFGLAEVADEPVNVLSLGTRKRVEMARATVAKPKLLLLDEPAAGLTGSEITEFSTRMREFRNRGGAVLLVEHDMSLVMSLCEHLFVLDFGKLIAAGTPIEVRANPAVQAAYFGAGDDADH</sequence>
<evidence type="ECO:0000313" key="7">
    <source>
        <dbReference type="Proteomes" id="UP001385892"/>
    </source>
</evidence>
<dbReference type="Pfam" id="PF00005">
    <property type="entry name" value="ABC_tran"/>
    <property type="match status" value="1"/>
</dbReference>
<dbReference type="EMBL" id="JBBKZT010000007">
    <property type="protein sequence ID" value="MEJ8848228.1"/>
    <property type="molecule type" value="Genomic_DNA"/>
</dbReference>
<dbReference type="GO" id="GO:0005524">
    <property type="term" value="F:ATP binding"/>
    <property type="evidence" value="ECO:0007669"/>
    <property type="project" value="UniProtKB-KW"/>
</dbReference>
<dbReference type="Pfam" id="PF12399">
    <property type="entry name" value="BCA_ABC_TP_C"/>
    <property type="match status" value="1"/>
</dbReference>
<evidence type="ECO:0000256" key="2">
    <source>
        <dbReference type="ARBA" id="ARBA00022475"/>
    </source>
</evidence>
<comment type="caution">
    <text evidence="6">The sequence shown here is derived from an EMBL/GenBank/DDBJ whole genome shotgun (WGS) entry which is preliminary data.</text>
</comment>
<dbReference type="CDD" id="cd03219">
    <property type="entry name" value="ABC_Mj1267_LivG_branched"/>
    <property type="match status" value="1"/>
</dbReference>
<dbReference type="SMART" id="SM00382">
    <property type="entry name" value="AAA"/>
    <property type="match status" value="1"/>
</dbReference>
<feature type="domain" description="ABC transporter" evidence="5">
    <location>
        <begin position="2"/>
        <end position="233"/>
    </location>
</feature>
<dbReference type="InterPro" id="IPR003439">
    <property type="entry name" value="ABC_transporter-like_ATP-bd"/>
</dbReference>
<dbReference type="Proteomes" id="UP001385892">
    <property type="component" value="Unassembled WGS sequence"/>
</dbReference>
<evidence type="ECO:0000256" key="1">
    <source>
        <dbReference type="ARBA" id="ARBA00022448"/>
    </source>
</evidence>
<reference evidence="6 7" key="1">
    <citation type="submission" date="2024-03" db="EMBL/GenBank/DDBJ databases">
        <title>Novel species of the genus Variovorax.</title>
        <authorList>
            <person name="Liu Q."/>
            <person name="Xin Y.-H."/>
        </authorList>
    </citation>
    <scope>NUCLEOTIDE SEQUENCE [LARGE SCALE GENOMIC DNA]</scope>
    <source>
        <strain evidence="6 7">KACC 18900</strain>
    </source>
</reference>
<dbReference type="PANTHER" id="PTHR45772">
    <property type="entry name" value="CONSERVED COMPONENT OF ABC TRANSPORTER FOR NATURAL AMINO ACIDS-RELATED"/>
    <property type="match status" value="1"/>
</dbReference>
<keyword evidence="3" id="KW-0547">Nucleotide-binding</keyword>
<proteinExistence type="predicted"/>
<dbReference type="InterPro" id="IPR003593">
    <property type="entry name" value="AAA+_ATPase"/>
</dbReference>
<evidence type="ECO:0000313" key="6">
    <source>
        <dbReference type="EMBL" id="MEJ8848228.1"/>
    </source>
</evidence>
<dbReference type="SUPFAM" id="SSF52540">
    <property type="entry name" value="P-loop containing nucleoside triphosphate hydrolases"/>
    <property type="match status" value="1"/>
</dbReference>
<organism evidence="6 7">
    <name type="scientific">Variovorax rhizosphaerae</name>
    <dbReference type="NCBI Taxonomy" id="1836200"/>
    <lineage>
        <taxon>Bacteria</taxon>
        <taxon>Pseudomonadati</taxon>
        <taxon>Pseudomonadota</taxon>
        <taxon>Betaproteobacteria</taxon>
        <taxon>Burkholderiales</taxon>
        <taxon>Comamonadaceae</taxon>
        <taxon>Variovorax</taxon>
    </lineage>
</organism>
<dbReference type="PANTHER" id="PTHR45772:SF2">
    <property type="entry name" value="ABC TRANSPORTER ATP-BINDING PROTEIN"/>
    <property type="match status" value="1"/>
</dbReference>
<evidence type="ECO:0000256" key="4">
    <source>
        <dbReference type="ARBA" id="ARBA00022840"/>
    </source>
</evidence>
<keyword evidence="2" id="KW-0472">Membrane</keyword>
<keyword evidence="2" id="KW-1003">Cell membrane</keyword>
<dbReference type="InterPro" id="IPR051120">
    <property type="entry name" value="ABC_AA/LPS_Transport"/>
</dbReference>
<accession>A0ABU8WN68</accession>
<evidence type="ECO:0000256" key="3">
    <source>
        <dbReference type="ARBA" id="ARBA00022741"/>
    </source>
</evidence>
<evidence type="ECO:0000259" key="5">
    <source>
        <dbReference type="PROSITE" id="PS50893"/>
    </source>
</evidence>
<dbReference type="RefSeq" id="WP_340343363.1">
    <property type="nucleotide sequence ID" value="NZ_JBBKZT010000007.1"/>
</dbReference>
<dbReference type="Gene3D" id="3.40.50.300">
    <property type="entry name" value="P-loop containing nucleotide triphosphate hydrolases"/>
    <property type="match status" value="1"/>
</dbReference>
<protein>
    <submittedName>
        <fullName evidence="6">ABC transporter ATP-binding protein</fullName>
    </submittedName>
</protein>
<keyword evidence="1" id="KW-0813">Transport</keyword>
<dbReference type="InterPro" id="IPR032823">
    <property type="entry name" value="BCA_ABC_TP_C"/>
</dbReference>
<keyword evidence="7" id="KW-1185">Reference proteome</keyword>
<gene>
    <name evidence="6" type="ORF">WKW82_16335</name>
</gene>